<gene>
    <name evidence="3" type="ORF">ASPSYDRAFT_95750</name>
</gene>
<evidence type="ECO:0000259" key="2">
    <source>
        <dbReference type="PROSITE" id="PS51388"/>
    </source>
</evidence>
<dbReference type="VEuPathDB" id="FungiDB:ASPSYDRAFT_95750"/>
<name>A0A1L9SYF9_9EURO</name>
<feature type="region of interest" description="Disordered" evidence="1">
    <location>
        <begin position="188"/>
        <end position="244"/>
    </location>
</feature>
<dbReference type="AlphaFoldDB" id="A0A1L9SYF9"/>
<dbReference type="STRING" id="1036612.A0A1L9SYF9"/>
<proteinExistence type="predicted"/>
<protein>
    <recommendedName>
        <fullName evidence="2">GED domain-containing protein</fullName>
    </recommendedName>
</protein>
<dbReference type="PROSITE" id="PS51388">
    <property type="entry name" value="GED"/>
    <property type="match status" value="1"/>
</dbReference>
<organism evidence="3 4">
    <name type="scientific">Aspergillus sydowii CBS 593.65</name>
    <dbReference type="NCBI Taxonomy" id="1036612"/>
    <lineage>
        <taxon>Eukaryota</taxon>
        <taxon>Fungi</taxon>
        <taxon>Dikarya</taxon>
        <taxon>Ascomycota</taxon>
        <taxon>Pezizomycotina</taxon>
        <taxon>Eurotiomycetes</taxon>
        <taxon>Eurotiomycetidae</taxon>
        <taxon>Eurotiales</taxon>
        <taxon>Aspergillaceae</taxon>
        <taxon>Aspergillus</taxon>
        <taxon>Aspergillus subgen. Nidulantes</taxon>
    </lineage>
</organism>
<evidence type="ECO:0000256" key="1">
    <source>
        <dbReference type="SAM" id="MobiDB-lite"/>
    </source>
</evidence>
<evidence type="ECO:0000313" key="3">
    <source>
        <dbReference type="EMBL" id="OJJ52215.1"/>
    </source>
</evidence>
<reference evidence="4" key="1">
    <citation type="journal article" date="2017" name="Genome Biol.">
        <title>Comparative genomics reveals high biological diversity and specific adaptations in the industrially and medically important fungal genus Aspergillus.</title>
        <authorList>
            <person name="de Vries R.P."/>
            <person name="Riley R."/>
            <person name="Wiebenga A."/>
            <person name="Aguilar-Osorio G."/>
            <person name="Amillis S."/>
            <person name="Uchima C.A."/>
            <person name="Anderluh G."/>
            <person name="Asadollahi M."/>
            <person name="Askin M."/>
            <person name="Barry K."/>
            <person name="Battaglia E."/>
            <person name="Bayram O."/>
            <person name="Benocci T."/>
            <person name="Braus-Stromeyer S.A."/>
            <person name="Caldana C."/>
            <person name="Canovas D."/>
            <person name="Cerqueira G.C."/>
            <person name="Chen F."/>
            <person name="Chen W."/>
            <person name="Choi C."/>
            <person name="Clum A."/>
            <person name="Dos Santos R.A."/>
            <person name="Damasio A.R."/>
            <person name="Diallinas G."/>
            <person name="Emri T."/>
            <person name="Fekete E."/>
            <person name="Flipphi M."/>
            <person name="Freyberg S."/>
            <person name="Gallo A."/>
            <person name="Gournas C."/>
            <person name="Habgood R."/>
            <person name="Hainaut M."/>
            <person name="Harispe M.L."/>
            <person name="Henrissat B."/>
            <person name="Hilden K.S."/>
            <person name="Hope R."/>
            <person name="Hossain A."/>
            <person name="Karabika E."/>
            <person name="Karaffa L."/>
            <person name="Karanyi Z."/>
            <person name="Krasevec N."/>
            <person name="Kuo A."/>
            <person name="Kusch H."/>
            <person name="LaButti K."/>
            <person name="Lagendijk E.L."/>
            <person name="Lapidus A."/>
            <person name="Levasseur A."/>
            <person name="Lindquist E."/>
            <person name="Lipzen A."/>
            <person name="Logrieco A.F."/>
            <person name="MacCabe A."/>
            <person name="Maekelae M.R."/>
            <person name="Malavazi I."/>
            <person name="Melin P."/>
            <person name="Meyer V."/>
            <person name="Mielnichuk N."/>
            <person name="Miskei M."/>
            <person name="Molnar A.P."/>
            <person name="Mule G."/>
            <person name="Ngan C.Y."/>
            <person name="Orejas M."/>
            <person name="Orosz E."/>
            <person name="Ouedraogo J.P."/>
            <person name="Overkamp K.M."/>
            <person name="Park H.-S."/>
            <person name="Perrone G."/>
            <person name="Piumi F."/>
            <person name="Punt P.J."/>
            <person name="Ram A.F."/>
            <person name="Ramon A."/>
            <person name="Rauscher S."/>
            <person name="Record E."/>
            <person name="Riano-Pachon D.M."/>
            <person name="Robert V."/>
            <person name="Roehrig J."/>
            <person name="Ruller R."/>
            <person name="Salamov A."/>
            <person name="Salih N.S."/>
            <person name="Samson R.A."/>
            <person name="Sandor E."/>
            <person name="Sanguinetti M."/>
            <person name="Schuetze T."/>
            <person name="Sepcic K."/>
            <person name="Shelest E."/>
            <person name="Sherlock G."/>
            <person name="Sophianopoulou V."/>
            <person name="Squina F.M."/>
            <person name="Sun H."/>
            <person name="Susca A."/>
            <person name="Todd R.B."/>
            <person name="Tsang A."/>
            <person name="Unkles S.E."/>
            <person name="van de Wiele N."/>
            <person name="van Rossen-Uffink D."/>
            <person name="Oliveira J.V."/>
            <person name="Vesth T.C."/>
            <person name="Visser J."/>
            <person name="Yu J.-H."/>
            <person name="Zhou M."/>
            <person name="Andersen M.R."/>
            <person name="Archer D.B."/>
            <person name="Baker S.E."/>
            <person name="Benoit I."/>
            <person name="Brakhage A.A."/>
            <person name="Braus G.H."/>
            <person name="Fischer R."/>
            <person name="Frisvad J.C."/>
            <person name="Goldman G.H."/>
            <person name="Houbraken J."/>
            <person name="Oakley B."/>
            <person name="Pocsi I."/>
            <person name="Scazzocchio C."/>
            <person name="Seiboth B."/>
            <person name="vanKuyk P.A."/>
            <person name="Wortman J."/>
            <person name="Dyer P.S."/>
            <person name="Grigoriev I.V."/>
        </authorList>
    </citation>
    <scope>NUCLEOTIDE SEQUENCE [LARGE SCALE GENOMIC DNA]</scope>
    <source>
        <strain evidence="4">CBS 593.65</strain>
    </source>
</reference>
<dbReference type="EMBL" id="KV878603">
    <property type="protein sequence ID" value="OJJ52215.1"/>
    <property type="molecule type" value="Genomic_DNA"/>
</dbReference>
<keyword evidence="4" id="KW-1185">Reference proteome</keyword>
<dbReference type="InterPro" id="IPR020850">
    <property type="entry name" value="GED_dom"/>
</dbReference>
<feature type="region of interest" description="Disordered" evidence="1">
    <location>
        <begin position="152"/>
        <end position="175"/>
    </location>
</feature>
<dbReference type="Proteomes" id="UP000184356">
    <property type="component" value="Unassembled WGS sequence"/>
</dbReference>
<feature type="compositionally biased region" description="Basic residues" evidence="1">
    <location>
        <begin position="226"/>
        <end position="236"/>
    </location>
</feature>
<dbReference type="GeneID" id="63769232"/>
<sequence>MPHQKGHPITYNHYFTETLQKIRSGRRESELSTALQQSFGVKDLKKPYLSDHSINLDELLKAILQQSEPNMVRFASIEALDCMLAYYKVALKRFIDDIANEVVEEELISSLSNILSPVTVFNMPADRITRIAGESRESQTLREQLNKELLILRKGSDTSEGSRSPPIVGDYPTSDISEESICDVRSFTEESGHSDSPIVQEDIPVTIDEISPPLPEPETRESSLSPKKKTKKKARKSISPLEAI</sequence>
<accession>A0A1L9SYF9</accession>
<evidence type="ECO:0000313" key="4">
    <source>
        <dbReference type="Proteomes" id="UP000184356"/>
    </source>
</evidence>
<dbReference type="RefSeq" id="XP_040696021.1">
    <property type="nucleotide sequence ID" value="XM_040853159.1"/>
</dbReference>
<feature type="domain" description="GED" evidence="2">
    <location>
        <begin position="76"/>
        <end position="167"/>
    </location>
</feature>
<dbReference type="OrthoDB" id="415706at2759"/>